<organism evidence="1 2">
    <name type="scientific">Podospora didyma</name>
    <dbReference type="NCBI Taxonomy" id="330526"/>
    <lineage>
        <taxon>Eukaryota</taxon>
        <taxon>Fungi</taxon>
        <taxon>Dikarya</taxon>
        <taxon>Ascomycota</taxon>
        <taxon>Pezizomycotina</taxon>
        <taxon>Sordariomycetes</taxon>
        <taxon>Sordariomycetidae</taxon>
        <taxon>Sordariales</taxon>
        <taxon>Podosporaceae</taxon>
        <taxon>Podospora</taxon>
    </lineage>
</organism>
<proteinExistence type="predicted"/>
<sequence length="182" mass="20045">MPITRLAAGCLAPIQLLSRARICKRMDPISGLALACNIIDIVGLAIKCGRSVVEAYSSADGTAKAVQAVDTGAKASKASSRSLQVAKPSWSICQRWLKLRSRHASVALSRYPQKEQLPVTPGAMATTEVFRILFAIEESRQRTWPIKDDAMNRYELHSVVYLSAYVGHYEFIDWPLLKQPGS</sequence>
<reference evidence="1" key="2">
    <citation type="submission" date="2023-06" db="EMBL/GenBank/DDBJ databases">
        <authorList>
            <consortium name="Lawrence Berkeley National Laboratory"/>
            <person name="Haridas S."/>
            <person name="Hensen N."/>
            <person name="Bonometti L."/>
            <person name="Westerberg I."/>
            <person name="Brannstrom I.O."/>
            <person name="Guillou S."/>
            <person name="Cros-Aarteil S."/>
            <person name="Calhoun S."/>
            <person name="Kuo A."/>
            <person name="Mondo S."/>
            <person name="Pangilinan J."/>
            <person name="Riley R."/>
            <person name="LaButti K."/>
            <person name="Andreopoulos B."/>
            <person name="Lipzen A."/>
            <person name="Chen C."/>
            <person name="Yanf M."/>
            <person name="Daum C."/>
            <person name="Ng V."/>
            <person name="Clum A."/>
            <person name="Steindorff A."/>
            <person name="Ohm R."/>
            <person name="Martin F."/>
            <person name="Silar P."/>
            <person name="Natvig D."/>
            <person name="Lalanne C."/>
            <person name="Gautier V."/>
            <person name="Ament-velasquez S.L."/>
            <person name="Kruys A."/>
            <person name="Hutchinson M.I."/>
            <person name="Powell A.J."/>
            <person name="Barry K."/>
            <person name="Miller A.N."/>
            <person name="Grigoriev I.V."/>
            <person name="Debuchy R."/>
            <person name="Gladieux P."/>
            <person name="Thoren M.H."/>
            <person name="Johannesson H."/>
        </authorList>
    </citation>
    <scope>NUCLEOTIDE SEQUENCE</scope>
    <source>
        <strain evidence="1">CBS 232.78</strain>
    </source>
</reference>
<accession>A0AAE0K5A3</accession>
<evidence type="ECO:0000313" key="1">
    <source>
        <dbReference type="EMBL" id="KAK3370373.1"/>
    </source>
</evidence>
<dbReference type="AlphaFoldDB" id="A0AAE0K5A3"/>
<gene>
    <name evidence="1" type="ORF">B0H63DRAFT_514508</name>
</gene>
<reference evidence="1" key="1">
    <citation type="journal article" date="2023" name="Mol. Phylogenet. Evol.">
        <title>Genome-scale phylogeny and comparative genomics of the fungal order Sordariales.</title>
        <authorList>
            <person name="Hensen N."/>
            <person name="Bonometti L."/>
            <person name="Westerberg I."/>
            <person name="Brannstrom I.O."/>
            <person name="Guillou S."/>
            <person name="Cros-Aarteil S."/>
            <person name="Calhoun S."/>
            <person name="Haridas S."/>
            <person name="Kuo A."/>
            <person name="Mondo S."/>
            <person name="Pangilinan J."/>
            <person name="Riley R."/>
            <person name="LaButti K."/>
            <person name="Andreopoulos B."/>
            <person name="Lipzen A."/>
            <person name="Chen C."/>
            <person name="Yan M."/>
            <person name="Daum C."/>
            <person name="Ng V."/>
            <person name="Clum A."/>
            <person name="Steindorff A."/>
            <person name="Ohm R.A."/>
            <person name="Martin F."/>
            <person name="Silar P."/>
            <person name="Natvig D.O."/>
            <person name="Lalanne C."/>
            <person name="Gautier V."/>
            <person name="Ament-Velasquez S.L."/>
            <person name="Kruys A."/>
            <person name="Hutchinson M.I."/>
            <person name="Powell A.J."/>
            <person name="Barry K."/>
            <person name="Miller A.N."/>
            <person name="Grigoriev I.V."/>
            <person name="Debuchy R."/>
            <person name="Gladieux P."/>
            <person name="Hiltunen Thoren M."/>
            <person name="Johannesson H."/>
        </authorList>
    </citation>
    <scope>NUCLEOTIDE SEQUENCE</scope>
    <source>
        <strain evidence="1">CBS 232.78</strain>
    </source>
</reference>
<dbReference type="Proteomes" id="UP001285441">
    <property type="component" value="Unassembled WGS sequence"/>
</dbReference>
<dbReference type="EMBL" id="JAULSW010000009">
    <property type="protein sequence ID" value="KAK3370373.1"/>
    <property type="molecule type" value="Genomic_DNA"/>
</dbReference>
<comment type="caution">
    <text evidence="1">The sequence shown here is derived from an EMBL/GenBank/DDBJ whole genome shotgun (WGS) entry which is preliminary data.</text>
</comment>
<keyword evidence="2" id="KW-1185">Reference proteome</keyword>
<name>A0AAE0K5A3_9PEZI</name>
<evidence type="ECO:0000313" key="2">
    <source>
        <dbReference type="Proteomes" id="UP001285441"/>
    </source>
</evidence>
<protein>
    <submittedName>
        <fullName evidence="1">Uncharacterized protein</fullName>
    </submittedName>
</protein>